<evidence type="ECO:0000256" key="3">
    <source>
        <dbReference type="ARBA" id="ARBA00022448"/>
    </source>
</evidence>
<evidence type="ECO:0000256" key="7">
    <source>
        <dbReference type="ARBA" id="ARBA00023065"/>
    </source>
</evidence>
<protein>
    <recommendedName>
        <fullName evidence="18">Ionotropic glutamate receptor L-glutamate and glycine-binding domain-containing protein</fullName>
    </recommendedName>
</protein>
<feature type="transmembrane region" description="Helical" evidence="13">
    <location>
        <begin position="286"/>
        <end position="306"/>
    </location>
</feature>
<evidence type="ECO:0000259" key="14">
    <source>
        <dbReference type="SMART" id="SM00079"/>
    </source>
</evidence>
<evidence type="ECO:0000256" key="9">
    <source>
        <dbReference type="ARBA" id="ARBA00023170"/>
    </source>
</evidence>
<feature type="transmembrane region" description="Helical" evidence="13">
    <location>
        <begin position="475"/>
        <end position="495"/>
    </location>
</feature>
<dbReference type="GO" id="GO:0015276">
    <property type="term" value="F:ligand-gated monoatomic ion channel activity"/>
    <property type="evidence" value="ECO:0007669"/>
    <property type="project" value="InterPro"/>
</dbReference>
<dbReference type="STRING" id="6832.A0A553N7W3"/>
<proteinExistence type="inferred from homology"/>
<dbReference type="Gene3D" id="3.40.190.10">
    <property type="entry name" value="Periplasmic binding protein-like II"/>
    <property type="match status" value="1"/>
</dbReference>
<comment type="caution">
    <text evidence="16">The sequence shown here is derived from an EMBL/GenBank/DDBJ whole genome shotgun (WGS) entry which is preliminary data.</text>
</comment>
<gene>
    <name evidence="16" type="ORF">TCAL_02109</name>
</gene>
<dbReference type="SUPFAM" id="SSF53850">
    <property type="entry name" value="Periplasmic binding protein-like II"/>
    <property type="match status" value="1"/>
</dbReference>
<dbReference type="Proteomes" id="UP000318571">
    <property type="component" value="Chromosome 8"/>
</dbReference>
<dbReference type="SMART" id="SM00918">
    <property type="entry name" value="Lig_chan-Glu_bd"/>
    <property type="match status" value="1"/>
</dbReference>
<keyword evidence="7" id="KW-0406">Ion transport</keyword>
<dbReference type="InterPro" id="IPR019594">
    <property type="entry name" value="Glu/Gly-bd"/>
</dbReference>
<comment type="similarity">
    <text evidence="2">Belongs to the glutamate-gated ion channel (TC 1.A.10.1) family.</text>
</comment>
<accession>A0A553N7W3</accession>
<keyword evidence="4" id="KW-1003">Cell membrane</keyword>
<dbReference type="OMA" id="HEDRNEV"/>
<dbReference type="Gene3D" id="1.10.287.70">
    <property type="match status" value="1"/>
</dbReference>
<keyword evidence="17" id="KW-1185">Reference proteome</keyword>
<evidence type="ECO:0000256" key="8">
    <source>
        <dbReference type="ARBA" id="ARBA00023136"/>
    </source>
</evidence>
<reference evidence="16 17" key="1">
    <citation type="journal article" date="2018" name="Nat. Ecol. Evol.">
        <title>Genomic signatures of mitonuclear coevolution across populations of Tigriopus californicus.</title>
        <authorList>
            <person name="Barreto F.S."/>
            <person name="Watson E.T."/>
            <person name="Lima T.G."/>
            <person name="Willett C.S."/>
            <person name="Edmands S."/>
            <person name="Li W."/>
            <person name="Burton R.S."/>
        </authorList>
    </citation>
    <scope>NUCLEOTIDE SEQUENCE [LARGE SCALE GENOMIC DNA]</scope>
    <source>
        <strain evidence="16 17">San Diego</strain>
    </source>
</reference>
<feature type="transmembrane region" description="Helical" evidence="13">
    <location>
        <begin position="222"/>
        <end position="243"/>
    </location>
</feature>
<dbReference type="EMBL" id="VCGU01000459">
    <property type="protein sequence ID" value="TRY61521.1"/>
    <property type="molecule type" value="Genomic_DNA"/>
</dbReference>
<keyword evidence="5 13" id="KW-0812">Transmembrane</keyword>
<feature type="transmembrane region" description="Helical" evidence="13">
    <location>
        <begin position="255"/>
        <end position="274"/>
    </location>
</feature>
<dbReference type="InterPro" id="IPR052192">
    <property type="entry name" value="Insect_Ionotropic_Sensory_Rcpt"/>
</dbReference>
<evidence type="ECO:0000259" key="15">
    <source>
        <dbReference type="SMART" id="SM00918"/>
    </source>
</evidence>
<feature type="domain" description="Ionotropic glutamate receptor L-glutamate and glycine-binding" evidence="15">
    <location>
        <begin position="112"/>
        <end position="173"/>
    </location>
</feature>
<feature type="domain" description="Ionotropic glutamate receptor C-terminal" evidence="14">
    <location>
        <begin position="102"/>
        <end position="454"/>
    </location>
</feature>
<dbReference type="AlphaFoldDB" id="A0A553N7W3"/>
<dbReference type="Pfam" id="PF00060">
    <property type="entry name" value="Lig_chan"/>
    <property type="match status" value="1"/>
</dbReference>
<evidence type="ECO:0000256" key="12">
    <source>
        <dbReference type="ARBA" id="ARBA00023303"/>
    </source>
</evidence>
<keyword evidence="10" id="KW-0325">Glycoprotein</keyword>
<keyword evidence="11" id="KW-1071">Ligand-gated ion channel</keyword>
<organism evidence="16 17">
    <name type="scientific">Tigriopus californicus</name>
    <name type="common">Marine copepod</name>
    <dbReference type="NCBI Taxonomy" id="6832"/>
    <lineage>
        <taxon>Eukaryota</taxon>
        <taxon>Metazoa</taxon>
        <taxon>Ecdysozoa</taxon>
        <taxon>Arthropoda</taxon>
        <taxon>Crustacea</taxon>
        <taxon>Multicrustacea</taxon>
        <taxon>Hexanauplia</taxon>
        <taxon>Copepoda</taxon>
        <taxon>Harpacticoida</taxon>
        <taxon>Harpacticidae</taxon>
        <taxon>Tigriopus</taxon>
    </lineage>
</organism>
<dbReference type="GO" id="GO:0050906">
    <property type="term" value="P:detection of stimulus involved in sensory perception"/>
    <property type="evidence" value="ECO:0007669"/>
    <property type="project" value="UniProtKB-ARBA"/>
</dbReference>
<evidence type="ECO:0000256" key="5">
    <source>
        <dbReference type="ARBA" id="ARBA00022692"/>
    </source>
</evidence>
<keyword evidence="6 13" id="KW-1133">Transmembrane helix</keyword>
<evidence type="ECO:0000256" key="2">
    <source>
        <dbReference type="ARBA" id="ARBA00008685"/>
    </source>
</evidence>
<dbReference type="PANTHER" id="PTHR42643">
    <property type="entry name" value="IONOTROPIC RECEPTOR 20A-RELATED"/>
    <property type="match status" value="1"/>
</dbReference>
<dbReference type="GO" id="GO:0005886">
    <property type="term" value="C:plasma membrane"/>
    <property type="evidence" value="ECO:0007669"/>
    <property type="project" value="UniProtKB-SubCell"/>
</dbReference>
<dbReference type="PANTHER" id="PTHR42643:SF24">
    <property type="entry name" value="IONOTROPIC RECEPTOR 60A"/>
    <property type="match status" value="1"/>
</dbReference>
<dbReference type="SMART" id="SM00079">
    <property type="entry name" value="PBPe"/>
    <property type="match status" value="1"/>
</dbReference>
<keyword evidence="8 13" id="KW-0472">Membrane</keyword>
<evidence type="ECO:0000313" key="17">
    <source>
        <dbReference type="Proteomes" id="UP000318571"/>
    </source>
</evidence>
<evidence type="ECO:0000256" key="6">
    <source>
        <dbReference type="ARBA" id="ARBA00022989"/>
    </source>
</evidence>
<dbReference type="Pfam" id="PF10613">
    <property type="entry name" value="Lig_chan-Glu_bd"/>
    <property type="match status" value="1"/>
</dbReference>
<evidence type="ECO:0000256" key="11">
    <source>
        <dbReference type="ARBA" id="ARBA00023286"/>
    </source>
</evidence>
<keyword evidence="12" id="KW-0407">Ion channel</keyword>
<evidence type="ECO:0008006" key="18">
    <source>
        <dbReference type="Google" id="ProtNLM"/>
    </source>
</evidence>
<evidence type="ECO:0000256" key="4">
    <source>
        <dbReference type="ARBA" id="ARBA00022475"/>
    </source>
</evidence>
<keyword evidence="3" id="KW-0813">Transport</keyword>
<name>A0A553N7W3_TIGCA</name>
<dbReference type="InterPro" id="IPR001320">
    <property type="entry name" value="Iontro_rcpt_C"/>
</dbReference>
<evidence type="ECO:0000256" key="10">
    <source>
        <dbReference type="ARBA" id="ARBA00023180"/>
    </source>
</evidence>
<keyword evidence="9" id="KW-0675">Receptor</keyword>
<comment type="subcellular location">
    <subcellularLocation>
        <location evidence="1">Cell membrane</location>
        <topology evidence="1">Multi-pass membrane protein</topology>
    </subcellularLocation>
</comment>
<evidence type="ECO:0000256" key="13">
    <source>
        <dbReference type="SAM" id="Phobius"/>
    </source>
</evidence>
<sequence>MWLSPSQIQTNHKKKYDMLDILQPFDANATERSTKWINNDDLDVFVMYAIPINGTGGLTLQEGFPPLTRQLGCWDAEQGFLTDPGIGDIEVSQSFTALNGAHLLVAHLPWPPFIIFSGAGHTSANASGFLPDLLEILSVALNFTFEYVHPNDCEWGGMDDNGSWNGIVGMLQDGICQLAAAPLSITTERAKVIDFGNPFFLDELSLFGYDHKTINISGYLSIFHPILWVALGVLIAILASYFHGLSRFHLEEFHSVPHMFSLGNALGVVLICFLQRQYPKLQILTVYGRALYLTTCLSTFMFFVFFCAGLTSHMTVHTNGNQISSLDDILEQEMQMIILGTTSEAERLKHAQPGSTLQKIYEQTMVNRPGTQLKSIQEVHQLLESDPMNVYFGLKTSLHGLTGIKAHPLTKPFSVPFAFGFEKNSKLVRWFDYHMMKMSESGLIDSLLHKWWPKEHHLYDEEEVAELISLDFAHLVFPFGVLTLGALSSFFVIVIERKWGDPK</sequence>
<evidence type="ECO:0000256" key="1">
    <source>
        <dbReference type="ARBA" id="ARBA00004651"/>
    </source>
</evidence>
<evidence type="ECO:0000313" key="16">
    <source>
        <dbReference type="EMBL" id="TRY61521.1"/>
    </source>
</evidence>